<evidence type="ECO:0000313" key="2">
    <source>
        <dbReference type="EMBL" id="PTB57813.1"/>
    </source>
</evidence>
<reference evidence="2 3" key="1">
    <citation type="submission" date="2016-07" db="EMBL/GenBank/DDBJ databases">
        <title>Multiple horizontal gene transfer events from other fungi enriched the ability of initially mycotrophic Trichoderma (Ascomycota) to feed on dead plant biomass.</title>
        <authorList>
            <consortium name="DOE Joint Genome Institute"/>
            <person name="Aerts A."/>
            <person name="Atanasova L."/>
            <person name="Chenthamara K."/>
            <person name="Zhang J."/>
            <person name="Grujic M."/>
            <person name="Henrissat B."/>
            <person name="Kuo A."/>
            <person name="Salamov A."/>
            <person name="Lipzen A."/>
            <person name="Labutti K."/>
            <person name="Barry K."/>
            <person name="Miao Y."/>
            <person name="Rahimi M.J."/>
            <person name="Shen Q."/>
            <person name="Grigoriev I.V."/>
            <person name="Kubicek C.P."/>
            <person name="Druzhinina I.S."/>
        </authorList>
    </citation>
    <scope>NUCLEOTIDE SEQUENCE [LARGE SCALE GENOMIC DNA]</scope>
    <source>
        <strain evidence="2 3">CBS 226.95</strain>
    </source>
</reference>
<dbReference type="GeneID" id="36627202"/>
<evidence type="ECO:0000313" key="3">
    <source>
        <dbReference type="Proteomes" id="UP000241690"/>
    </source>
</evidence>
<name>A0A2T4AL82_TRIHA</name>
<dbReference type="RefSeq" id="XP_024777490.1">
    <property type="nucleotide sequence ID" value="XM_024918633.1"/>
</dbReference>
<evidence type="ECO:0008006" key="4">
    <source>
        <dbReference type="Google" id="ProtNLM"/>
    </source>
</evidence>
<keyword evidence="1" id="KW-0732">Signal</keyword>
<keyword evidence="3" id="KW-1185">Reference proteome</keyword>
<gene>
    <name evidence="2" type="ORF">M431DRAFT_505377</name>
</gene>
<sequence length="113" mass="12775">MLHWLNAALLPAQLITVSCCHVRTTSDGRKTEVLGLRRPRAGQAALHTGSRTETTDAHYFTIHGPVSVVRDTKKVKLRLQDGCDVGHFRGALLYRLREAWACTTWRDKPNKRL</sequence>
<organism evidence="2 3">
    <name type="scientific">Trichoderma harzianum CBS 226.95</name>
    <dbReference type="NCBI Taxonomy" id="983964"/>
    <lineage>
        <taxon>Eukaryota</taxon>
        <taxon>Fungi</taxon>
        <taxon>Dikarya</taxon>
        <taxon>Ascomycota</taxon>
        <taxon>Pezizomycotina</taxon>
        <taxon>Sordariomycetes</taxon>
        <taxon>Hypocreomycetidae</taxon>
        <taxon>Hypocreales</taxon>
        <taxon>Hypocreaceae</taxon>
        <taxon>Trichoderma</taxon>
    </lineage>
</organism>
<dbReference type="EMBL" id="KZ679677">
    <property type="protein sequence ID" value="PTB57813.1"/>
    <property type="molecule type" value="Genomic_DNA"/>
</dbReference>
<dbReference type="Proteomes" id="UP000241690">
    <property type="component" value="Unassembled WGS sequence"/>
</dbReference>
<proteinExistence type="predicted"/>
<protein>
    <recommendedName>
        <fullName evidence="4">Secreted protein</fullName>
    </recommendedName>
</protein>
<feature type="chain" id="PRO_5015394260" description="Secreted protein" evidence="1">
    <location>
        <begin position="20"/>
        <end position="113"/>
    </location>
</feature>
<accession>A0A2T4AL82</accession>
<feature type="signal peptide" evidence="1">
    <location>
        <begin position="1"/>
        <end position="19"/>
    </location>
</feature>
<evidence type="ECO:0000256" key="1">
    <source>
        <dbReference type="SAM" id="SignalP"/>
    </source>
</evidence>
<dbReference type="AlphaFoldDB" id="A0A2T4AL82"/>